<accession>A0ACD5DD19</accession>
<name>A0ACD5DD19_9LACO</name>
<organism evidence="1 2">
    <name type="scientific">Lentilactobacillus terminaliae</name>
    <dbReference type="NCBI Taxonomy" id="3003483"/>
    <lineage>
        <taxon>Bacteria</taxon>
        <taxon>Bacillati</taxon>
        <taxon>Bacillota</taxon>
        <taxon>Bacilli</taxon>
        <taxon>Lactobacillales</taxon>
        <taxon>Lactobacillaceae</taxon>
        <taxon>Lentilactobacillus</taxon>
    </lineage>
</organism>
<protein>
    <submittedName>
        <fullName evidence="1">Uncharacterized protein</fullName>
    </submittedName>
</protein>
<evidence type="ECO:0000313" key="2">
    <source>
        <dbReference type="Proteomes" id="UP001149860"/>
    </source>
</evidence>
<gene>
    <name evidence="1" type="ORF">O0236_007535</name>
</gene>
<keyword evidence="2" id="KW-1185">Reference proteome</keyword>
<sequence length="68" mass="7903">MFKTKNNKKNQIKFLNSLDYWESLNLATVLLIPNHKNAEDAYSEALTIVLDRNKMIDLLDKSIHSKLV</sequence>
<dbReference type="Proteomes" id="UP001149860">
    <property type="component" value="Chromosome"/>
</dbReference>
<proteinExistence type="predicted"/>
<reference evidence="1" key="1">
    <citation type="submission" date="2024-08" db="EMBL/GenBank/DDBJ databases">
        <title>Lentilactobacillus sp. nov., isolated from tree bark.</title>
        <authorList>
            <person name="Phuengjayaem S."/>
            <person name="Tanasupawat S."/>
        </authorList>
    </citation>
    <scope>NUCLEOTIDE SEQUENCE</scope>
    <source>
        <strain evidence="1">SPB1-3</strain>
    </source>
</reference>
<dbReference type="EMBL" id="CP168151">
    <property type="protein sequence ID" value="XFD39282.1"/>
    <property type="molecule type" value="Genomic_DNA"/>
</dbReference>
<evidence type="ECO:0000313" key="1">
    <source>
        <dbReference type="EMBL" id="XFD39282.1"/>
    </source>
</evidence>